<dbReference type="EMBL" id="CM029053">
    <property type="protein sequence ID" value="KAG2546177.1"/>
    <property type="molecule type" value="Genomic_DNA"/>
</dbReference>
<dbReference type="Pfam" id="PF07762">
    <property type="entry name" value="DUF1618"/>
    <property type="match status" value="1"/>
</dbReference>
<evidence type="ECO:0000313" key="2">
    <source>
        <dbReference type="EMBL" id="KAG2546177.1"/>
    </source>
</evidence>
<dbReference type="Proteomes" id="UP000823388">
    <property type="component" value="Chromosome 9K"/>
</dbReference>
<reference evidence="2" key="1">
    <citation type="submission" date="2020-05" db="EMBL/GenBank/DDBJ databases">
        <title>WGS assembly of Panicum virgatum.</title>
        <authorList>
            <person name="Lovell J.T."/>
            <person name="Jenkins J."/>
            <person name="Shu S."/>
            <person name="Juenger T.E."/>
            <person name="Schmutz J."/>
        </authorList>
    </citation>
    <scope>NUCLEOTIDE SEQUENCE</scope>
    <source>
        <strain evidence="2">AP13</strain>
    </source>
</reference>
<name>A0A8T0NAC6_PANVG</name>
<evidence type="ECO:0000313" key="3">
    <source>
        <dbReference type="Proteomes" id="UP000823388"/>
    </source>
</evidence>
<dbReference type="PANTHER" id="PTHR33086">
    <property type="entry name" value="OS05G0468200 PROTEIN-RELATED"/>
    <property type="match status" value="1"/>
</dbReference>
<keyword evidence="3" id="KW-1185">Reference proteome</keyword>
<dbReference type="InterPro" id="IPR011676">
    <property type="entry name" value="DUF1618"/>
</dbReference>
<proteinExistence type="predicted"/>
<dbReference type="AlphaFoldDB" id="A0A8T0NAC6"/>
<protein>
    <recommendedName>
        <fullName evidence="1">DUF1618 domain-containing protein</fullName>
    </recommendedName>
</protein>
<gene>
    <name evidence="2" type="ORF">PVAP13_9KG036320</name>
</gene>
<sequence>MAAADRLPPYVVLLRSVDLERLSDARTQELGVLRCPSRKAYRDQALEIIQQELGQRRRPILQIGWSRGIDAKGHIHQADESLIALTVVFRFEARREQLLYHLVYDAHRASPVTREPVPVRRRHGFDLLTVAELVEGPFFSNVAFSFQGHAFWVNLMEGALHCKHLRTAGDCSHVGFDFLPLPPGFELQLGGAMELVNMFRTMGSDGDSIKFVSIDHTGNFGDRMVSVWNLNLDCGLGWGWNQDAQLSVRSIWELEDFKKARLPENLPKCPVVKPNGALWFLLSNKCLTLDDSMDDHICILDMRNMSIPWFGRLRGFNTGEPAILPSSFIKTLDPPALSERNLYLSLISGVTLSG</sequence>
<dbReference type="PANTHER" id="PTHR33086:SF94">
    <property type="entry name" value="EXPRESSED PROTEIN"/>
    <property type="match status" value="1"/>
</dbReference>
<organism evidence="2 3">
    <name type="scientific">Panicum virgatum</name>
    <name type="common">Blackwell switchgrass</name>
    <dbReference type="NCBI Taxonomy" id="38727"/>
    <lineage>
        <taxon>Eukaryota</taxon>
        <taxon>Viridiplantae</taxon>
        <taxon>Streptophyta</taxon>
        <taxon>Embryophyta</taxon>
        <taxon>Tracheophyta</taxon>
        <taxon>Spermatophyta</taxon>
        <taxon>Magnoliopsida</taxon>
        <taxon>Liliopsida</taxon>
        <taxon>Poales</taxon>
        <taxon>Poaceae</taxon>
        <taxon>PACMAD clade</taxon>
        <taxon>Panicoideae</taxon>
        <taxon>Panicodae</taxon>
        <taxon>Paniceae</taxon>
        <taxon>Panicinae</taxon>
        <taxon>Panicum</taxon>
        <taxon>Panicum sect. Hiantes</taxon>
    </lineage>
</organism>
<feature type="domain" description="DUF1618" evidence="1">
    <location>
        <begin position="152"/>
        <end position="273"/>
    </location>
</feature>
<evidence type="ECO:0000259" key="1">
    <source>
        <dbReference type="Pfam" id="PF07762"/>
    </source>
</evidence>
<accession>A0A8T0NAC6</accession>
<comment type="caution">
    <text evidence="2">The sequence shown here is derived from an EMBL/GenBank/DDBJ whole genome shotgun (WGS) entry which is preliminary data.</text>
</comment>